<protein>
    <submittedName>
        <fullName evidence="11">Trk family potassium uptake protein</fullName>
    </submittedName>
</protein>
<evidence type="ECO:0000313" key="11">
    <source>
        <dbReference type="EMBL" id="NBG88575.1"/>
    </source>
</evidence>
<feature type="transmembrane region" description="Helical" evidence="10">
    <location>
        <begin position="75"/>
        <end position="99"/>
    </location>
</feature>
<feature type="transmembrane region" description="Helical" evidence="10">
    <location>
        <begin position="348"/>
        <end position="372"/>
    </location>
</feature>
<evidence type="ECO:0000256" key="3">
    <source>
        <dbReference type="ARBA" id="ARBA00022475"/>
    </source>
</evidence>
<dbReference type="Proteomes" id="UP000449710">
    <property type="component" value="Unassembled WGS sequence"/>
</dbReference>
<keyword evidence="8" id="KW-0406">Ion transport</keyword>
<keyword evidence="5 10" id="KW-0812">Transmembrane</keyword>
<dbReference type="EMBL" id="SUMG01000009">
    <property type="protein sequence ID" value="NBG88575.1"/>
    <property type="molecule type" value="Genomic_DNA"/>
</dbReference>
<feature type="transmembrane region" description="Helical" evidence="10">
    <location>
        <begin position="12"/>
        <end position="32"/>
    </location>
</feature>
<keyword evidence="4" id="KW-0633">Potassium transport</keyword>
<proteinExistence type="predicted"/>
<evidence type="ECO:0000256" key="6">
    <source>
        <dbReference type="ARBA" id="ARBA00022958"/>
    </source>
</evidence>
<keyword evidence="2" id="KW-0813">Transport</keyword>
<keyword evidence="7 10" id="KW-1133">Transmembrane helix</keyword>
<reference evidence="11 12" key="1">
    <citation type="submission" date="2019-04" db="EMBL/GenBank/DDBJ databases">
        <title>Isachenkonia alkalipeptolytica gen. nov. sp. nov. a new anaerobic, alkiliphilic organothrophic bacterium capable to reduce synthesized ferrihydrite isolated from a soda lake.</title>
        <authorList>
            <person name="Toshchakov S.V."/>
            <person name="Zavarzina D.G."/>
            <person name="Zhilina T.N."/>
            <person name="Kostrikina N.A."/>
            <person name="Kublanov I.V."/>
        </authorList>
    </citation>
    <scope>NUCLEOTIDE SEQUENCE [LARGE SCALE GENOMIC DNA]</scope>
    <source>
        <strain evidence="11 12">Z-1701</strain>
    </source>
</reference>
<name>A0AA44BEW5_9CLOT</name>
<dbReference type="Pfam" id="PF02386">
    <property type="entry name" value="TrkH"/>
    <property type="match status" value="1"/>
</dbReference>
<evidence type="ECO:0000256" key="9">
    <source>
        <dbReference type="ARBA" id="ARBA00023136"/>
    </source>
</evidence>
<gene>
    <name evidence="11" type="ORF">ISALK_08675</name>
</gene>
<comment type="caution">
    <text evidence="11">The sequence shown here is derived from an EMBL/GenBank/DDBJ whole genome shotgun (WGS) entry which is preliminary data.</text>
</comment>
<dbReference type="PANTHER" id="PTHR32024:SF1">
    <property type="entry name" value="KTR SYSTEM POTASSIUM UPTAKE PROTEIN B"/>
    <property type="match status" value="1"/>
</dbReference>
<organism evidence="11 12">
    <name type="scientific">Isachenkonia alkalipeptolytica</name>
    <dbReference type="NCBI Taxonomy" id="2565777"/>
    <lineage>
        <taxon>Bacteria</taxon>
        <taxon>Bacillati</taxon>
        <taxon>Bacillota</taxon>
        <taxon>Clostridia</taxon>
        <taxon>Eubacteriales</taxon>
        <taxon>Clostridiaceae</taxon>
        <taxon>Isachenkonia</taxon>
    </lineage>
</organism>
<feature type="transmembrane region" description="Helical" evidence="10">
    <location>
        <begin position="129"/>
        <end position="150"/>
    </location>
</feature>
<accession>A0AA44BEW5</accession>
<evidence type="ECO:0000256" key="5">
    <source>
        <dbReference type="ARBA" id="ARBA00022692"/>
    </source>
</evidence>
<sequence length="449" mass="48504">MNLLTSKNVNPTQAIVLGFLSVIIIGSILLNLPIASADGSSVPYVDALFTASSAVAVTGLVVVDTGTHWSMFGQLVILLLIQIGGLGFMTMITMFAMIIGKRISLKERLLIQSSLNQNDLSGVVRLTKYIIIGTLAIEAVGAILLSFVFVPELGWAQGIWFSIFHAVSAFCNAGFDIIGGGVSLMPYVQNPLVNFTVWTLIILGGLGFTVIIDMFFYRDNFRRWSLHTKLVLIISGSLLLTGFFLYLALEWSNAATLGELSVPGKFMAAFFQSVTPRTAGFNTIDTASLTDASKLLTMIFMFIGGSPASTAGGIKTVTFGIVLFTILSQIRGKQDTEVFHRRIPRDNINRALTIMFISLILIITITMILSIIETGNTFLETVFETTSAFGTVGLSLGITPTLSTVGKVLLSVLMFMGRVGPFTVALALAKSTHKNQGKIRYPEDKVIIG</sequence>
<feature type="transmembrane region" description="Helical" evidence="10">
    <location>
        <begin position="229"/>
        <end position="249"/>
    </location>
</feature>
<keyword evidence="12" id="KW-1185">Reference proteome</keyword>
<evidence type="ECO:0000256" key="8">
    <source>
        <dbReference type="ARBA" id="ARBA00023065"/>
    </source>
</evidence>
<evidence type="ECO:0000313" key="12">
    <source>
        <dbReference type="Proteomes" id="UP000449710"/>
    </source>
</evidence>
<evidence type="ECO:0000256" key="2">
    <source>
        <dbReference type="ARBA" id="ARBA00022448"/>
    </source>
</evidence>
<feature type="transmembrane region" description="Helical" evidence="10">
    <location>
        <begin position="44"/>
        <end position="63"/>
    </location>
</feature>
<evidence type="ECO:0000256" key="7">
    <source>
        <dbReference type="ARBA" id="ARBA00022989"/>
    </source>
</evidence>
<dbReference type="InterPro" id="IPR003445">
    <property type="entry name" value="Cat_transpt"/>
</dbReference>
<keyword evidence="6" id="KW-0630">Potassium</keyword>
<dbReference type="PANTHER" id="PTHR32024">
    <property type="entry name" value="TRK SYSTEM POTASSIUM UPTAKE PROTEIN TRKG-RELATED"/>
    <property type="match status" value="1"/>
</dbReference>
<dbReference type="InterPro" id="IPR004772">
    <property type="entry name" value="TrkH"/>
</dbReference>
<keyword evidence="9 10" id="KW-0472">Membrane</keyword>
<evidence type="ECO:0000256" key="4">
    <source>
        <dbReference type="ARBA" id="ARBA00022538"/>
    </source>
</evidence>
<feature type="transmembrane region" description="Helical" evidence="10">
    <location>
        <begin position="299"/>
        <end position="327"/>
    </location>
</feature>
<dbReference type="AlphaFoldDB" id="A0AA44BEW5"/>
<comment type="subcellular location">
    <subcellularLocation>
        <location evidence="1">Cell membrane</location>
        <topology evidence="1">Multi-pass membrane protein</topology>
    </subcellularLocation>
</comment>
<keyword evidence="3" id="KW-1003">Cell membrane</keyword>
<dbReference type="GO" id="GO:0015379">
    <property type="term" value="F:potassium:chloride symporter activity"/>
    <property type="evidence" value="ECO:0007669"/>
    <property type="project" value="InterPro"/>
</dbReference>
<feature type="transmembrane region" description="Helical" evidence="10">
    <location>
        <begin position="195"/>
        <end position="217"/>
    </location>
</feature>
<dbReference type="GO" id="GO:0005886">
    <property type="term" value="C:plasma membrane"/>
    <property type="evidence" value="ECO:0007669"/>
    <property type="project" value="UniProtKB-SubCell"/>
</dbReference>
<evidence type="ECO:0000256" key="10">
    <source>
        <dbReference type="SAM" id="Phobius"/>
    </source>
</evidence>
<evidence type="ECO:0000256" key="1">
    <source>
        <dbReference type="ARBA" id="ARBA00004651"/>
    </source>
</evidence>
<dbReference type="NCBIfam" id="TIGR00933">
    <property type="entry name" value="2a38"/>
    <property type="match status" value="1"/>
</dbReference>
<dbReference type="RefSeq" id="WP_160721318.1">
    <property type="nucleotide sequence ID" value="NZ_SUMG01000009.1"/>
</dbReference>